<feature type="region of interest" description="Disordered" evidence="6">
    <location>
        <begin position="332"/>
        <end position="615"/>
    </location>
</feature>
<dbReference type="PROSITE" id="PS50026">
    <property type="entry name" value="EGF_3"/>
    <property type="match status" value="2"/>
</dbReference>
<dbReference type="PROSITE" id="PS01187">
    <property type="entry name" value="EGF_CA"/>
    <property type="match status" value="1"/>
</dbReference>
<keyword evidence="9" id="KW-1185">Reference proteome</keyword>
<feature type="compositionally biased region" description="Pro residues" evidence="6">
    <location>
        <begin position="339"/>
        <end position="369"/>
    </location>
</feature>
<evidence type="ECO:0000256" key="4">
    <source>
        <dbReference type="ARBA" id="ARBA00023157"/>
    </source>
</evidence>
<dbReference type="InterPro" id="IPR001881">
    <property type="entry name" value="EGF-like_Ca-bd_dom"/>
</dbReference>
<dbReference type="RefSeq" id="XP_026666746.1">
    <property type="nucleotide sequence ID" value="XM_026810945.1"/>
</dbReference>
<accession>A0AAJ7W858</accession>
<feature type="region of interest" description="Disordered" evidence="6">
    <location>
        <begin position="73"/>
        <end position="99"/>
    </location>
</feature>
<organism evidence="9 10">
    <name type="scientific">Ceratina calcarata</name>
    <dbReference type="NCBI Taxonomy" id="156304"/>
    <lineage>
        <taxon>Eukaryota</taxon>
        <taxon>Metazoa</taxon>
        <taxon>Ecdysozoa</taxon>
        <taxon>Arthropoda</taxon>
        <taxon>Hexapoda</taxon>
        <taxon>Insecta</taxon>
        <taxon>Pterygota</taxon>
        <taxon>Neoptera</taxon>
        <taxon>Endopterygota</taxon>
        <taxon>Hymenoptera</taxon>
        <taxon>Apocrita</taxon>
        <taxon>Aculeata</taxon>
        <taxon>Apoidea</taxon>
        <taxon>Anthophila</taxon>
        <taxon>Apidae</taxon>
        <taxon>Ceratina</taxon>
        <taxon>Zadontomerus</taxon>
    </lineage>
</organism>
<evidence type="ECO:0000313" key="9">
    <source>
        <dbReference type="Proteomes" id="UP000694925"/>
    </source>
</evidence>
<protein>
    <submittedName>
        <fullName evidence="10">Uncharacterized protein LOC108632999 isoform X1</fullName>
    </submittedName>
</protein>
<evidence type="ECO:0000313" key="10">
    <source>
        <dbReference type="RefSeq" id="XP_026666746.1"/>
    </source>
</evidence>
<dbReference type="GeneID" id="108632999"/>
<keyword evidence="2" id="KW-0732">Signal</keyword>
<dbReference type="PANTHER" id="PTHR24039">
    <property type="entry name" value="FIBRILLIN-RELATED"/>
    <property type="match status" value="1"/>
</dbReference>
<keyword evidence="4 5" id="KW-1015">Disulfide bond</keyword>
<dbReference type="InterPro" id="IPR036364">
    <property type="entry name" value="SEA_dom_sf"/>
</dbReference>
<sequence>MDDGTCGMSYENTKVRIRNVERHSSNFIRSRLVKPLDTGFENVNRSSTVCLPVGRPRIFSVFCYSRSQPVHDYRQRDVPRDEPGVSAIQNDQTSSRSSREDIILSASAYTGPERTSNAFHRDGSPSFQRTVPAFQLESSKSINNYDKDGVRFEDGNDRHEEPIDELTSSKHIDHMDGNNIEPYVNEYNLFSPTISDSMSGEGRGAPQRPKLLSEPQLVGVSNQRAQYSQALDQQRRARQETSRIYSQHAPPPILQTATPGQRQANPDIQDIITGIVKLLNGNVNVAANTVRPLRPIQATRYDDVRIAYDPRYRPLFAYKRIMSFSRINNRGPPRISDVPPLPPDFDTPGMNPPPPPDHPYPFEKPPAPDRPMINQLPPERPIRPFMNGIPLPEQIVPQSNRPWTWNRPGGNRRPIPAYKPLPPSSDSTFNQEKEQGDKHLDKPQIDLKPEHSSTEESSTKKDENEPNETTTNAVVNVTKSHEESNNQKEKVNSNTTEKPIIGNSTKNPEPEKSTKKENKHQSPFKENKINNENTSTPAMEANDTNRTNITKHEDSPKPVIPLEVPIKPTKTSKISDSQRPTSSTNNDKTRSKETVSKTSSKSRPTSTLNIETSSSVQVIEPTTTRTIVQSTAIPTSNGQNSIGNVLSTIALEPSKSSNLETTVASSIPTPTENLPSTLLKTSSTTEKIIAQSPVSNTFSKNSAPTDRYAYRPRPGIVLDDTLDYTGTQGLATQRPYAPPRHPPLGDIFDITVSAIQGPGGSGGSEGVRVPVNVPNADVILTSAVEGEGFVSIDGKRTYLNLFENSDRTSTHVQAQPQPTKTQPPAIVGTGFAIAQPDQPTASPRPSGPIRRPTFHRRPTQPPVRIDTCIVGDTSTCDISQHEACATVQGVSACHCKPGYARLQHSLPCKKIISIVVSMRVDKIYDKKVVWDRGFTDKDSEPYQTLAYEATRAMESAMSMTPFSDEYMGSFVNGVYQGDVSQGQGGVFVNATLKLTYEPRTVRPSLAGELQRHLLGVIHRRSNNIGNSALYVDSPAGSISNLQDLDECASSELNDCHSSAVCTNNWGGFTCTCNPGLKDPHKDDPNESGRSCISCPSTYCNNRGSCSYQGDHMQCTCTGNYYGAQCEVDGEVLGVAIGASVAALIIIVLTLVCLVMWSRRWSREQKSVGSPVYGYIQGGIPGTLPGTLARVGSVGTLASVKQGPPTNLPPYMWAHFGDHMATANVYATEPMGPTRPSSAVFGYPPLSVHGTLPPVPLPRLQAPMRPRQRQQPDPDSSDSEPQDKDRADLIPQSSGFHVPRPKSRSSLAVSYRFSNMSFVALDYSGRSVMHLFQNQSGIYNDVEYDQGDVHHLSKNNIPMSTYRPYYRT</sequence>
<feature type="compositionally biased region" description="Low complexity" evidence="6">
    <location>
        <begin position="596"/>
        <end position="607"/>
    </location>
</feature>
<dbReference type="InterPro" id="IPR000742">
    <property type="entry name" value="EGF"/>
</dbReference>
<feature type="domain" description="EGF-like" evidence="8">
    <location>
        <begin position="1043"/>
        <end position="1082"/>
    </location>
</feature>
<dbReference type="InterPro" id="IPR018097">
    <property type="entry name" value="EGF_Ca-bd_CS"/>
</dbReference>
<keyword evidence="1 5" id="KW-0245">EGF-like domain</keyword>
<dbReference type="Pfam" id="PF07645">
    <property type="entry name" value="EGF_CA"/>
    <property type="match status" value="1"/>
</dbReference>
<feature type="region of interest" description="Disordered" evidence="6">
    <location>
        <begin position="833"/>
        <end position="863"/>
    </location>
</feature>
<dbReference type="InterPro" id="IPR000152">
    <property type="entry name" value="EGF-type_Asp/Asn_hydroxyl_site"/>
</dbReference>
<dbReference type="SMART" id="SM00179">
    <property type="entry name" value="EGF_CA"/>
    <property type="match status" value="1"/>
</dbReference>
<dbReference type="FunFam" id="2.10.25.10:FF:000672">
    <property type="entry name" value="Uncharacterized protein, isoform C"/>
    <property type="match status" value="1"/>
</dbReference>
<evidence type="ECO:0000259" key="8">
    <source>
        <dbReference type="PROSITE" id="PS50026"/>
    </source>
</evidence>
<name>A0AAJ7W858_9HYME</name>
<keyword evidence="7" id="KW-0812">Transmembrane</keyword>
<dbReference type="Proteomes" id="UP000694925">
    <property type="component" value="Unplaced"/>
</dbReference>
<evidence type="ECO:0000256" key="6">
    <source>
        <dbReference type="SAM" id="MobiDB-lite"/>
    </source>
</evidence>
<dbReference type="CDD" id="cd00054">
    <property type="entry name" value="EGF_CA"/>
    <property type="match status" value="1"/>
</dbReference>
<dbReference type="InterPro" id="IPR049883">
    <property type="entry name" value="NOTCH1_EGF-like"/>
</dbReference>
<evidence type="ECO:0000256" key="1">
    <source>
        <dbReference type="ARBA" id="ARBA00022536"/>
    </source>
</evidence>
<dbReference type="GO" id="GO:0005509">
    <property type="term" value="F:calcium ion binding"/>
    <property type="evidence" value="ECO:0007669"/>
    <property type="project" value="InterPro"/>
</dbReference>
<proteinExistence type="predicted"/>
<dbReference type="Gene3D" id="2.10.25.10">
    <property type="entry name" value="Laminin"/>
    <property type="match status" value="1"/>
</dbReference>
<feature type="compositionally biased region" description="Basic and acidic residues" evidence="6">
    <location>
        <begin position="508"/>
        <end position="529"/>
    </location>
</feature>
<dbReference type="PROSITE" id="PS00010">
    <property type="entry name" value="ASX_HYDROXYL"/>
    <property type="match status" value="1"/>
</dbReference>
<feature type="region of interest" description="Disordered" evidence="6">
    <location>
        <begin position="1251"/>
        <end position="1301"/>
    </location>
</feature>
<feature type="compositionally biased region" description="Polar residues" evidence="6">
    <location>
        <begin position="492"/>
        <end position="507"/>
    </location>
</feature>
<feature type="compositionally biased region" description="Basic and acidic residues" evidence="6">
    <location>
        <begin position="479"/>
        <end position="491"/>
    </location>
</feature>
<dbReference type="PROSITE" id="PS00022">
    <property type="entry name" value="EGF_1"/>
    <property type="match status" value="1"/>
</dbReference>
<keyword evidence="3" id="KW-0677">Repeat</keyword>
<feature type="disulfide bond" evidence="5">
    <location>
        <begin position="1116"/>
        <end position="1125"/>
    </location>
</feature>
<keyword evidence="7" id="KW-0472">Membrane</keyword>
<comment type="caution">
    <text evidence="5">Lacks conserved residue(s) required for the propagation of feature annotation.</text>
</comment>
<feature type="compositionally biased region" description="Polar residues" evidence="6">
    <location>
        <begin position="569"/>
        <end position="586"/>
    </location>
</feature>
<dbReference type="SUPFAM" id="SSF82671">
    <property type="entry name" value="SEA domain"/>
    <property type="match status" value="1"/>
</dbReference>
<evidence type="ECO:0000256" key="5">
    <source>
        <dbReference type="PROSITE-ProRule" id="PRU00076"/>
    </source>
</evidence>
<feature type="compositionally biased region" description="Polar residues" evidence="6">
    <location>
        <begin position="530"/>
        <end position="548"/>
    </location>
</feature>
<evidence type="ECO:0000256" key="2">
    <source>
        <dbReference type="ARBA" id="ARBA00022729"/>
    </source>
</evidence>
<feature type="compositionally biased region" description="Low complexity" evidence="6">
    <location>
        <begin position="467"/>
        <end position="478"/>
    </location>
</feature>
<evidence type="ECO:0000256" key="3">
    <source>
        <dbReference type="ARBA" id="ARBA00022737"/>
    </source>
</evidence>
<feature type="compositionally biased region" description="Basic and acidic residues" evidence="6">
    <location>
        <begin position="73"/>
        <end position="83"/>
    </location>
</feature>
<reference evidence="10" key="1">
    <citation type="submission" date="2025-08" db="UniProtKB">
        <authorList>
            <consortium name="RefSeq"/>
        </authorList>
    </citation>
    <scope>IDENTIFICATION</scope>
    <source>
        <tissue evidence="10">Whole body</tissue>
    </source>
</reference>
<keyword evidence="7" id="KW-1133">Transmembrane helix</keyword>
<evidence type="ECO:0000256" key="7">
    <source>
        <dbReference type="SAM" id="Phobius"/>
    </source>
</evidence>
<dbReference type="CTD" id="44011"/>
<dbReference type="SUPFAM" id="SSF57196">
    <property type="entry name" value="EGF/Laminin"/>
    <property type="match status" value="1"/>
</dbReference>
<dbReference type="SMART" id="SM00181">
    <property type="entry name" value="EGF"/>
    <property type="match status" value="2"/>
</dbReference>
<feature type="transmembrane region" description="Helical" evidence="7">
    <location>
        <begin position="1131"/>
        <end position="1156"/>
    </location>
</feature>
<gene>
    <name evidence="10" type="primary">LOC108632999</name>
</gene>
<feature type="domain" description="EGF-like" evidence="8">
    <location>
        <begin position="1092"/>
        <end position="1126"/>
    </location>
</feature>
<feature type="compositionally biased region" description="Basic and acidic residues" evidence="6">
    <location>
        <begin position="431"/>
        <end position="464"/>
    </location>
</feature>
<feature type="compositionally biased region" description="Polar residues" evidence="6">
    <location>
        <begin position="87"/>
        <end position="96"/>
    </location>
</feature>
<dbReference type="PANTHER" id="PTHR24039:SF52">
    <property type="entry name" value="EGF-LIKE DOMAIN-CONTAINING PROTEIN"/>
    <property type="match status" value="1"/>
</dbReference>